<dbReference type="OrthoDB" id="19809at10239"/>
<organism evidence="1 2">
    <name type="scientific">Bacillus phage MG-B1</name>
    <dbReference type="NCBI Taxonomy" id="1309583"/>
    <lineage>
        <taxon>Viruses</taxon>
        <taxon>Duplodnaviria</taxon>
        <taxon>Heunggongvirae</taxon>
        <taxon>Uroviricota</taxon>
        <taxon>Caudoviricetes</taxon>
        <taxon>Salasmaviridae</taxon>
        <taxon>Northropvirinae</taxon>
        <taxon>Klosterneuburgvirus</taxon>
        <taxon>Klosterneuburgvirus MGB1</taxon>
    </lineage>
</organism>
<dbReference type="KEGG" id="vg:16205409"/>
<reference evidence="1 2" key="1">
    <citation type="journal article" date="2013" name="Genome Announc.">
        <title>Complete Genome Sequence of the Novel Phage MG-B1 Infecting Bacillus weihenstephanensis.</title>
        <authorList>
            <person name="Redondo R.A."/>
            <person name="Kupczok A."/>
            <person name="Stift G."/>
            <person name="Bollback J.P."/>
        </authorList>
    </citation>
    <scope>NUCLEOTIDE SEQUENCE [LARGE SCALE GENOMIC DNA]</scope>
</reference>
<accession>M4WNH4</accession>
<evidence type="ECO:0000313" key="1">
    <source>
        <dbReference type="EMBL" id="AGI10591.1"/>
    </source>
</evidence>
<dbReference type="GeneID" id="16205409"/>
<dbReference type="Proteomes" id="UP000012167">
    <property type="component" value="Segment"/>
</dbReference>
<name>M4WNH4_9CAUD</name>
<keyword evidence="2" id="KW-1185">Reference proteome</keyword>
<dbReference type="EMBL" id="KC685370">
    <property type="protein sequence ID" value="AGI10591.1"/>
    <property type="molecule type" value="Genomic_DNA"/>
</dbReference>
<gene>
    <name evidence="1" type="ORF">mgb1_002</name>
</gene>
<protein>
    <submittedName>
        <fullName evidence="1">Uncharacterized protein</fullName>
    </submittedName>
</protein>
<evidence type="ECO:0000313" key="2">
    <source>
        <dbReference type="Proteomes" id="UP000012167"/>
    </source>
</evidence>
<sequence length="93" mass="11149">MTVLDKEFTVEENKKRQQDIGSIKYIDNKMVKLHLNIYKLGRLKDVRELTFKNKEMCMIHVENLIKTTDYNLDGFSSEKELCGKERYFITLRK</sequence>
<dbReference type="RefSeq" id="YP_008060091.1">
    <property type="nucleotide sequence ID" value="NC_021336.1"/>
</dbReference>
<proteinExistence type="predicted"/>